<name>A0A9P4UIT0_9PLEO</name>
<keyword evidence="3" id="KW-1185">Reference proteome</keyword>
<dbReference type="EMBL" id="MU001493">
    <property type="protein sequence ID" value="KAF2450622.1"/>
    <property type="molecule type" value="Genomic_DNA"/>
</dbReference>
<evidence type="ECO:0000313" key="2">
    <source>
        <dbReference type="EMBL" id="KAF2450622.1"/>
    </source>
</evidence>
<feature type="region of interest" description="Disordered" evidence="1">
    <location>
        <begin position="41"/>
        <end position="98"/>
    </location>
</feature>
<feature type="region of interest" description="Disordered" evidence="1">
    <location>
        <begin position="1"/>
        <end position="24"/>
    </location>
</feature>
<comment type="caution">
    <text evidence="2">The sequence shown here is derived from an EMBL/GenBank/DDBJ whole genome shotgun (WGS) entry which is preliminary data.</text>
</comment>
<feature type="compositionally biased region" description="Polar residues" evidence="1">
    <location>
        <begin position="64"/>
        <end position="74"/>
    </location>
</feature>
<proteinExistence type="predicted"/>
<dbReference type="AlphaFoldDB" id="A0A9P4UIT0"/>
<dbReference type="Proteomes" id="UP000799764">
    <property type="component" value="Unassembled WGS sequence"/>
</dbReference>
<sequence>MSIPPEQSALPPSIAGKNTSGNGGVMLTLKLKPARSAAVNLTEESLKQPPRASLLTNDKDASGNCHTGPQSAQYANRKEEKHKKRSVQAVSAPEVPEQKRTVLPNHPRLYLRLRTCPSCCPSSPCSPCAVEPASRHLPTALRTSAGVSAMDKLDIGGK</sequence>
<organism evidence="2 3">
    <name type="scientific">Karstenula rhodostoma CBS 690.94</name>
    <dbReference type="NCBI Taxonomy" id="1392251"/>
    <lineage>
        <taxon>Eukaryota</taxon>
        <taxon>Fungi</taxon>
        <taxon>Dikarya</taxon>
        <taxon>Ascomycota</taxon>
        <taxon>Pezizomycotina</taxon>
        <taxon>Dothideomycetes</taxon>
        <taxon>Pleosporomycetidae</taxon>
        <taxon>Pleosporales</taxon>
        <taxon>Massarineae</taxon>
        <taxon>Didymosphaeriaceae</taxon>
        <taxon>Karstenula</taxon>
    </lineage>
</organism>
<reference evidence="2" key="1">
    <citation type="journal article" date="2020" name="Stud. Mycol.">
        <title>101 Dothideomycetes genomes: a test case for predicting lifestyles and emergence of pathogens.</title>
        <authorList>
            <person name="Haridas S."/>
            <person name="Albert R."/>
            <person name="Binder M."/>
            <person name="Bloem J."/>
            <person name="Labutti K."/>
            <person name="Salamov A."/>
            <person name="Andreopoulos B."/>
            <person name="Baker S."/>
            <person name="Barry K."/>
            <person name="Bills G."/>
            <person name="Bluhm B."/>
            <person name="Cannon C."/>
            <person name="Castanera R."/>
            <person name="Culley D."/>
            <person name="Daum C."/>
            <person name="Ezra D."/>
            <person name="Gonzalez J."/>
            <person name="Henrissat B."/>
            <person name="Kuo A."/>
            <person name="Liang C."/>
            <person name="Lipzen A."/>
            <person name="Lutzoni F."/>
            <person name="Magnuson J."/>
            <person name="Mondo S."/>
            <person name="Nolan M."/>
            <person name="Ohm R."/>
            <person name="Pangilinan J."/>
            <person name="Park H.-J."/>
            <person name="Ramirez L."/>
            <person name="Alfaro M."/>
            <person name="Sun H."/>
            <person name="Tritt A."/>
            <person name="Yoshinaga Y."/>
            <person name="Zwiers L.-H."/>
            <person name="Turgeon B."/>
            <person name="Goodwin S."/>
            <person name="Spatafora J."/>
            <person name="Crous P."/>
            <person name="Grigoriev I."/>
        </authorList>
    </citation>
    <scope>NUCLEOTIDE SEQUENCE</scope>
    <source>
        <strain evidence="2">CBS 690.94</strain>
    </source>
</reference>
<protein>
    <submittedName>
        <fullName evidence="2">Uncharacterized protein</fullName>
    </submittedName>
</protein>
<evidence type="ECO:0000313" key="3">
    <source>
        <dbReference type="Proteomes" id="UP000799764"/>
    </source>
</evidence>
<accession>A0A9P4UIT0</accession>
<gene>
    <name evidence="2" type="ORF">P171DRAFT_439239</name>
</gene>
<evidence type="ECO:0000256" key="1">
    <source>
        <dbReference type="SAM" id="MobiDB-lite"/>
    </source>
</evidence>